<reference evidence="3" key="1">
    <citation type="submission" date="2018-02" db="EMBL/GenBank/DDBJ databases">
        <authorList>
            <person name="Cohen D.B."/>
            <person name="Kent A.D."/>
        </authorList>
    </citation>
    <scope>NUCLEOTIDE SEQUENCE</scope>
</reference>
<dbReference type="EMBL" id="OIVN01004379">
    <property type="protein sequence ID" value="SPD17017.1"/>
    <property type="molecule type" value="Genomic_DNA"/>
</dbReference>
<accession>A0A2N9HSE2</accession>
<feature type="region of interest" description="Disordered" evidence="1">
    <location>
        <begin position="153"/>
        <end position="179"/>
    </location>
</feature>
<gene>
    <name evidence="3" type="ORF">FSB_LOCUS44899</name>
</gene>
<dbReference type="InterPro" id="IPR036691">
    <property type="entry name" value="Endo/exonu/phosph_ase_sf"/>
</dbReference>
<dbReference type="PANTHER" id="PTHR35218:SF9">
    <property type="entry name" value="ENDONUCLEASE_EXONUCLEASE_PHOSPHATASE DOMAIN-CONTAINING PROTEIN"/>
    <property type="match status" value="1"/>
</dbReference>
<dbReference type="AlphaFoldDB" id="A0A2N9HSE2"/>
<dbReference type="PANTHER" id="PTHR35218">
    <property type="entry name" value="RNASE H DOMAIN-CONTAINING PROTEIN"/>
    <property type="match status" value="1"/>
</dbReference>
<name>A0A2N9HSE2_FAGSY</name>
<protein>
    <recommendedName>
        <fullName evidence="2">DUF4283 domain-containing protein</fullName>
    </recommendedName>
</protein>
<dbReference type="InterPro" id="IPR025558">
    <property type="entry name" value="DUF4283"/>
</dbReference>
<evidence type="ECO:0000256" key="1">
    <source>
        <dbReference type="SAM" id="MobiDB-lite"/>
    </source>
</evidence>
<dbReference type="Pfam" id="PF14111">
    <property type="entry name" value="DUF4283"/>
    <property type="match status" value="1"/>
</dbReference>
<dbReference type="SUPFAM" id="SSF56219">
    <property type="entry name" value="DNase I-like"/>
    <property type="match status" value="1"/>
</dbReference>
<proteinExistence type="predicted"/>
<sequence length="497" mass="55934">MEDISGLWESFSSTDKEEVPFDFGHAKEGDHYYLAALFMTNRVLNLESVVRTFTPLWRAENGFTTRDLGANMVVFIFKNESNLERVVQLELWSYDKHLVSFQRVEADTSITKMECRWCSFWVQIHNLPVCRMNHEYASALGKVVGIVEQVAEDEEERGREGGVERSPAVNSPVASPHSGAAIPEVGESIMDFTKLKETLPQFSKFPKPTSDSIKQTLHEIDDALKSPVNHVDIRDTIGSTDARESREEIQPIQSVPIMETEQVGGTCLTPSQHQTGSDKETDEVQSRKILKDIANNSTKTHLKHIRKKKDVGKVQFVPGGKENIKGGEDLKGMHEVVVQGESRGGWKRISRDILIGVSLGSHPLLSGMKRGAGSQRRRTPMNILSWNCQGLGNLEAVLALHNLVKTQEPKVLFLMKKKIDSKRMEGIRVKLHFKFCFSVPSLGRSGGLDMLWNDPAQLFIQNVLQNHIDSHVQINGGITWRFTGFYGHPEGHRKRES</sequence>
<feature type="domain" description="DUF4283" evidence="2">
    <location>
        <begin position="41"/>
        <end position="108"/>
    </location>
</feature>
<evidence type="ECO:0000313" key="3">
    <source>
        <dbReference type="EMBL" id="SPD17017.1"/>
    </source>
</evidence>
<dbReference type="Gene3D" id="3.60.10.10">
    <property type="entry name" value="Endonuclease/exonuclease/phosphatase"/>
    <property type="match status" value="1"/>
</dbReference>
<organism evidence="3">
    <name type="scientific">Fagus sylvatica</name>
    <name type="common">Beechnut</name>
    <dbReference type="NCBI Taxonomy" id="28930"/>
    <lineage>
        <taxon>Eukaryota</taxon>
        <taxon>Viridiplantae</taxon>
        <taxon>Streptophyta</taxon>
        <taxon>Embryophyta</taxon>
        <taxon>Tracheophyta</taxon>
        <taxon>Spermatophyta</taxon>
        <taxon>Magnoliopsida</taxon>
        <taxon>eudicotyledons</taxon>
        <taxon>Gunneridae</taxon>
        <taxon>Pentapetalae</taxon>
        <taxon>rosids</taxon>
        <taxon>fabids</taxon>
        <taxon>Fagales</taxon>
        <taxon>Fagaceae</taxon>
        <taxon>Fagus</taxon>
    </lineage>
</organism>
<evidence type="ECO:0000259" key="2">
    <source>
        <dbReference type="Pfam" id="PF14111"/>
    </source>
</evidence>